<comment type="caution">
    <text evidence="1">The sequence shown here is derived from an EMBL/GenBank/DDBJ whole genome shotgun (WGS) entry which is preliminary data.</text>
</comment>
<sequence>MRFYDSGFATALTAARDAGIAPVWFVWLAGRDFDTGEEIEGGIWSGQDDLTVNVPLPDRSGSQTRTYIGGCGLSVTGISLHADWSDKPVTVSLSQIADGAQYLMRGVDLRLAPCEIHATSLTGGALVSPPQLEFAGIIDEGGIATPAPASEGAITMAVRSELLTMYSATNPAKSSDAHQKRRAAGDRFCEYAGTVSGRKVQWYKGDD</sequence>
<proteinExistence type="predicted"/>
<keyword evidence="2" id="KW-1185">Reference proteome</keyword>
<reference evidence="2" key="1">
    <citation type="submission" date="2023-07" db="EMBL/GenBank/DDBJ databases">
        <title>Paracoccus sp. MBLB3053 whole genome sequence.</title>
        <authorList>
            <person name="Hwang C.Y."/>
            <person name="Cho E.-S."/>
            <person name="Seo M.-J."/>
        </authorList>
    </citation>
    <scope>NUCLEOTIDE SEQUENCE [LARGE SCALE GENOMIC DNA]</scope>
    <source>
        <strain evidence="2">MBLB3053</strain>
    </source>
</reference>
<protein>
    <recommendedName>
        <fullName evidence="3">DUF2163 domain-containing protein</fullName>
    </recommendedName>
</protein>
<evidence type="ECO:0000313" key="2">
    <source>
        <dbReference type="Proteomes" id="UP001269144"/>
    </source>
</evidence>
<dbReference type="RefSeq" id="WP_311160846.1">
    <property type="nucleotide sequence ID" value="NZ_JAVQLW010000001.1"/>
</dbReference>
<evidence type="ECO:0000313" key="1">
    <source>
        <dbReference type="EMBL" id="MDS9468599.1"/>
    </source>
</evidence>
<name>A0ABU2HU72_9RHOB</name>
<organism evidence="1 2">
    <name type="scientific">Paracoccus aurantius</name>
    <dbReference type="NCBI Taxonomy" id="3073814"/>
    <lineage>
        <taxon>Bacteria</taxon>
        <taxon>Pseudomonadati</taxon>
        <taxon>Pseudomonadota</taxon>
        <taxon>Alphaproteobacteria</taxon>
        <taxon>Rhodobacterales</taxon>
        <taxon>Paracoccaceae</taxon>
        <taxon>Paracoccus</taxon>
    </lineage>
</organism>
<evidence type="ECO:0008006" key="3">
    <source>
        <dbReference type="Google" id="ProtNLM"/>
    </source>
</evidence>
<dbReference type="EMBL" id="JAVQLW010000001">
    <property type="protein sequence ID" value="MDS9468599.1"/>
    <property type="molecule type" value="Genomic_DNA"/>
</dbReference>
<gene>
    <name evidence="1" type="ORF">RGQ15_13600</name>
</gene>
<accession>A0ABU2HU72</accession>
<dbReference type="Proteomes" id="UP001269144">
    <property type="component" value="Unassembled WGS sequence"/>
</dbReference>